<dbReference type="InterPro" id="IPR014054">
    <property type="entry name" value="Phage_regulatory_Rha"/>
</dbReference>
<protein>
    <submittedName>
        <fullName evidence="1">Phage regulatory protein Rha family</fullName>
    </submittedName>
</protein>
<accession>A0AAX3FL43</accession>
<reference evidence="1 2" key="1">
    <citation type="submission" date="2018-12" db="EMBL/GenBank/DDBJ databases">
        <authorList>
            <consortium name="Pathogen Informatics"/>
        </authorList>
    </citation>
    <scope>NUCLEOTIDE SEQUENCE [LARGE SCALE GENOMIC DNA]</scope>
    <source>
        <strain evidence="1 2">NCTC8529</strain>
    </source>
</reference>
<evidence type="ECO:0000313" key="2">
    <source>
        <dbReference type="Proteomes" id="UP000268529"/>
    </source>
</evidence>
<dbReference type="GeneID" id="92744643"/>
<dbReference type="AlphaFoldDB" id="A0AAX3FL43"/>
<evidence type="ECO:0000313" key="1">
    <source>
        <dbReference type="EMBL" id="VEE92820.1"/>
    </source>
</evidence>
<dbReference type="NCBIfam" id="TIGR02681">
    <property type="entry name" value="phage_pRha"/>
    <property type="match status" value="1"/>
</dbReference>
<sequence length="233" mass="27201">MKGLNEQLPIEAVFPKVFRKETVAMTNTLKVAEYFGKQHKNILQRLENLECSEEFNRLNFKPVKYTDQKGESRKMFLMTQDGFTLLVMGFTGKKAMQFKEMYIAEFNRMKKQLDSKDRLRDTQHLLNEAIDFKQQTSEKEDPHAYSRENTLVYCVALGMSKKKWLLQNGYPADAEIRQFLTPEQLDLIHLLVTENATMIKLGLEYTVRKNHLQASALHYWRKLAVGKNQNVSG</sequence>
<dbReference type="RefSeq" id="WP_039196478.1">
    <property type="nucleotide sequence ID" value="NZ_LR134310.1"/>
</dbReference>
<proteinExistence type="predicted"/>
<gene>
    <name evidence="1" type="ORF">NCTC8529_02039</name>
</gene>
<dbReference type="Proteomes" id="UP000268529">
    <property type="component" value="Chromosome"/>
</dbReference>
<name>A0AAX3FL43_ACTEU</name>
<organism evidence="1 2">
    <name type="scientific">Actinobacillus equuli</name>
    <dbReference type="NCBI Taxonomy" id="718"/>
    <lineage>
        <taxon>Bacteria</taxon>
        <taxon>Pseudomonadati</taxon>
        <taxon>Pseudomonadota</taxon>
        <taxon>Gammaproteobacteria</taxon>
        <taxon>Pasteurellales</taxon>
        <taxon>Pasteurellaceae</taxon>
        <taxon>Actinobacillus</taxon>
    </lineage>
</organism>
<dbReference type="Pfam" id="PF09669">
    <property type="entry name" value="Phage_pRha"/>
    <property type="match status" value="1"/>
</dbReference>
<dbReference type="EMBL" id="LR134310">
    <property type="protein sequence ID" value="VEE92820.1"/>
    <property type="molecule type" value="Genomic_DNA"/>
</dbReference>